<evidence type="ECO:0000256" key="7">
    <source>
        <dbReference type="ARBA" id="ARBA00023145"/>
    </source>
</evidence>
<dbReference type="Gene3D" id="3.40.50.200">
    <property type="entry name" value="Peptidase S8/S53 domain"/>
    <property type="match status" value="1"/>
</dbReference>
<dbReference type="InterPro" id="IPR050819">
    <property type="entry name" value="Tripeptidyl-peptidase_I"/>
</dbReference>
<dbReference type="SUPFAM" id="SSF54897">
    <property type="entry name" value="Protease propeptides/inhibitors"/>
    <property type="match status" value="1"/>
</dbReference>
<keyword evidence="5" id="KW-0720">Serine protease</keyword>
<dbReference type="InterPro" id="IPR036852">
    <property type="entry name" value="Peptidase_S8/S53_dom_sf"/>
</dbReference>
<dbReference type="Pfam" id="PF09286">
    <property type="entry name" value="Pro-kuma_activ"/>
    <property type="match status" value="1"/>
</dbReference>
<dbReference type="KEGG" id="orp:MOP44_19875"/>
<name>A0A9J7BJG0_9BACT</name>
<dbReference type="PANTHER" id="PTHR14218:SF15">
    <property type="entry name" value="TRIPEPTIDYL-PEPTIDASE 1"/>
    <property type="match status" value="1"/>
</dbReference>
<proteinExistence type="predicted"/>
<keyword evidence="6" id="KW-0106">Calcium</keyword>
<dbReference type="InterPro" id="IPR015366">
    <property type="entry name" value="S53_propep"/>
</dbReference>
<dbReference type="CDD" id="cd04056">
    <property type="entry name" value="Peptidases_S53"/>
    <property type="match status" value="1"/>
</dbReference>
<evidence type="ECO:0000259" key="8">
    <source>
        <dbReference type="PROSITE" id="PS51695"/>
    </source>
</evidence>
<dbReference type="PANTHER" id="PTHR14218">
    <property type="entry name" value="PROTEASE S8 TRIPEPTIDYL PEPTIDASE I CLN2"/>
    <property type="match status" value="1"/>
</dbReference>
<keyword evidence="7" id="KW-0865">Zymogen</keyword>
<evidence type="ECO:0000256" key="4">
    <source>
        <dbReference type="ARBA" id="ARBA00022801"/>
    </source>
</evidence>
<keyword evidence="3" id="KW-0479">Metal-binding</keyword>
<keyword evidence="10" id="KW-1185">Reference proteome</keyword>
<evidence type="ECO:0000256" key="2">
    <source>
        <dbReference type="ARBA" id="ARBA00022670"/>
    </source>
</evidence>
<dbReference type="InterPro" id="IPR032109">
    <property type="entry name" value="Big_3_5"/>
</dbReference>
<dbReference type="GO" id="GO:0046872">
    <property type="term" value="F:metal ion binding"/>
    <property type="evidence" value="ECO:0007669"/>
    <property type="project" value="UniProtKB-KW"/>
</dbReference>
<dbReference type="PROSITE" id="PS51695">
    <property type="entry name" value="SEDOLISIN"/>
    <property type="match status" value="1"/>
</dbReference>
<feature type="domain" description="Peptidase S53" evidence="8">
    <location>
        <begin position="238"/>
        <end position="682"/>
    </location>
</feature>
<evidence type="ECO:0000313" key="10">
    <source>
        <dbReference type="Proteomes" id="UP001059380"/>
    </source>
</evidence>
<dbReference type="Gene3D" id="2.60.40.10">
    <property type="entry name" value="Immunoglobulins"/>
    <property type="match status" value="2"/>
</dbReference>
<keyword evidence="4" id="KW-0378">Hydrolase</keyword>
<dbReference type="SUPFAM" id="SSF52743">
    <property type="entry name" value="Subtilisin-like"/>
    <property type="match status" value="1"/>
</dbReference>
<reference evidence="9" key="1">
    <citation type="submission" date="2021-04" db="EMBL/GenBank/DDBJ databases">
        <title>Phylogenetic analysis of Acidobacteriaceae.</title>
        <authorList>
            <person name="Qiu L."/>
            <person name="Zhang Q."/>
        </authorList>
    </citation>
    <scope>NUCLEOTIDE SEQUENCE</scope>
    <source>
        <strain evidence="9">DSM 25168</strain>
    </source>
</reference>
<dbReference type="InterPro" id="IPR030400">
    <property type="entry name" value="Sedolisin_dom"/>
</dbReference>
<dbReference type="InterPro" id="IPR013783">
    <property type="entry name" value="Ig-like_fold"/>
</dbReference>
<keyword evidence="2 9" id="KW-0645">Protease</keyword>
<evidence type="ECO:0000256" key="5">
    <source>
        <dbReference type="ARBA" id="ARBA00022825"/>
    </source>
</evidence>
<dbReference type="RefSeq" id="WP_260792060.1">
    <property type="nucleotide sequence ID" value="NZ_CP093313.1"/>
</dbReference>
<accession>A0A9J7BJG0</accession>
<dbReference type="GO" id="GO:0004252">
    <property type="term" value="F:serine-type endopeptidase activity"/>
    <property type="evidence" value="ECO:0007669"/>
    <property type="project" value="InterPro"/>
</dbReference>
<evidence type="ECO:0000256" key="1">
    <source>
        <dbReference type="ARBA" id="ARBA00001913"/>
    </source>
</evidence>
<dbReference type="InterPro" id="IPR023828">
    <property type="entry name" value="Peptidase_S8_Ser-AS"/>
</dbReference>
<evidence type="ECO:0000256" key="6">
    <source>
        <dbReference type="ARBA" id="ARBA00022837"/>
    </source>
</evidence>
<dbReference type="PROSITE" id="PS00138">
    <property type="entry name" value="SUBTILASE_SER"/>
    <property type="match status" value="1"/>
</dbReference>
<evidence type="ECO:0000256" key="3">
    <source>
        <dbReference type="ARBA" id="ARBA00022723"/>
    </source>
</evidence>
<dbReference type="EMBL" id="CP093313">
    <property type="protein sequence ID" value="UWZ82815.1"/>
    <property type="molecule type" value="Genomic_DNA"/>
</dbReference>
<sequence>MIRNALYRTLQAGTVLVAGILSLVPARAQVTPATRAITTAVNNADRVALTGSMRRDIARGTDLGAADPSLSARHVALLLARSAARQAALDQYLSDVQNKNSANYHHWLTPAEYGARFGAASEDVETITAWLQSQGLKIERASQAANTIMVSGSVGQMQAAFSTSIHSVLVHGEKHIANISQPRIPRALAPAVKGIVGLDDFHPRSNAVAGPTAKFDKTARKFVPDFTLFDGKGNPYFYVDPADAATIYDTPNASLNTSYKGTSYDGAGITVGVVGDTDVELSPVANYRTAFLGETTGNVNLPTVIVDGADPGTNGDQLEAWLDLEILGGIAPKAKINFYTSGDSDLSAGLFNALERAINDNTVSILSMSFGACEAGLGATTVQYMGELFAQASAQGITVTVSSGDAGAAGCDNDNVETTATRGLAVNGLGSSPYNVSVGGTDYDVLETSFTKYVSTTDSSGNQNSGQPPYYKTALSYIPEEPWNDSTSVNGALGNNQPFMLSSGTTDIIGAGGGRSSMWTKPVFQTSLTPPDGARDVPDVSFLAANGLYGAVWVLCTDEGALYGVDCENSNGVFADSARFSGAGGTSASTPAFAGMLALLEQAIGSRLGNVNNVLYRLAATKYSTVFHDITDGNNAVVCTQGTPDCGANGFTSGYDAVAGYDMASGLGSVDATQMVANWNSATGASSKTTLTIDGSTAAIKATHGTSLNFGVSIDPTSSTGVAALVTTATAAAGEPTLNGQPFTIPISNGSGTGTYNGLPGGQYTVYASYGGDTSTSASQSNAISVDIVAEASSTKLWVNAYAASNQATIANLNAIPYGSYIFSESSVYGTPEGYDASLGYATGTISMLDNGAIIGTAPITSGNFASFPKLTRGVYPYAAGTHTVTATYPGDASYKANTSNAVTFTVVKGTTKPMLYPATPTVTSSSTDNIEVDITTSSLAAPPTGTITLTANGTTLGTTTTLSGGSSVSDGTVVASATFPVQGSQLANGINTLTATYSGDSNYAGSTGTITVTMNGSGFTLKATAINITAGATTGNTATITATSTGSFAGLVNLKCSVTTSPANATSPITCRVPAQLLMTGTSAATATLTVNSTASTTAGSYVVTITGTDAATGKITASTTSAVTVTAQPGIFLSNSGVIALTAGATSGNTAKLTVTPLNGFAGAVALACSVTTSPSGATDPITCAVSPSSVTVSGAAAATSTLTISSTARTTSALLEPSLSSVGGGTALAFGLLFILPLKRSRKLRGLLALNVLSGLVSLGGLMGCGGSGTSSTGGGGTKQTGTTAGAYVVTVTATAPDATTQTTTVNVTVN</sequence>
<dbReference type="CDD" id="cd11377">
    <property type="entry name" value="Pro-peptidase_S53"/>
    <property type="match status" value="1"/>
</dbReference>
<dbReference type="GO" id="GO:0008240">
    <property type="term" value="F:tripeptidyl-peptidase activity"/>
    <property type="evidence" value="ECO:0007669"/>
    <property type="project" value="TreeGrafter"/>
</dbReference>
<comment type="cofactor">
    <cofactor evidence="1">
        <name>Ca(2+)</name>
        <dbReference type="ChEBI" id="CHEBI:29108"/>
    </cofactor>
</comment>
<dbReference type="GO" id="GO:0006508">
    <property type="term" value="P:proteolysis"/>
    <property type="evidence" value="ECO:0007669"/>
    <property type="project" value="UniProtKB-KW"/>
</dbReference>
<evidence type="ECO:0000313" key="9">
    <source>
        <dbReference type="EMBL" id="UWZ82815.1"/>
    </source>
</evidence>
<dbReference type="Proteomes" id="UP001059380">
    <property type="component" value="Chromosome"/>
</dbReference>
<dbReference type="SMART" id="SM00944">
    <property type="entry name" value="Pro-kuma_activ"/>
    <property type="match status" value="1"/>
</dbReference>
<organism evidence="9 10">
    <name type="scientific">Occallatibacter riparius</name>
    <dbReference type="NCBI Taxonomy" id="1002689"/>
    <lineage>
        <taxon>Bacteria</taxon>
        <taxon>Pseudomonadati</taxon>
        <taxon>Acidobacteriota</taxon>
        <taxon>Terriglobia</taxon>
        <taxon>Terriglobales</taxon>
        <taxon>Acidobacteriaceae</taxon>
        <taxon>Occallatibacter</taxon>
    </lineage>
</organism>
<gene>
    <name evidence="9" type="ORF">MOP44_19875</name>
</gene>
<dbReference type="Pfam" id="PF16640">
    <property type="entry name" value="Big_3_5"/>
    <property type="match status" value="1"/>
</dbReference>
<protein>
    <submittedName>
        <fullName evidence="9">Protease pro-enzyme activation domain-containing protein</fullName>
    </submittedName>
</protein>